<feature type="signal peptide" evidence="1">
    <location>
        <begin position="1"/>
        <end position="33"/>
    </location>
</feature>
<dbReference type="Pfam" id="PF07995">
    <property type="entry name" value="GSDH"/>
    <property type="match status" value="1"/>
</dbReference>
<evidence type="ECO:0000259" key="2">
    <source>
        <dbReference type="Pfam" id="PF07995"/>
    </source>
</evidence>
<dbReference type="PANTHER" id="PTHR19328">
    <property type="entry name" value="HEDGEHOG-INTERACTING PROTEIN"/>
    <property type="match status" value="1"/>
</dbReference>
<proteinExistence type="predicted"/>
<feature type="domain" description="Glucose/Sorbosone dehydrogenase" evidence="2">
    <location>
        <begin position="73"/>
        <end position="364"/>
    </location>
</feature>
<sequence>MSAAARRRPARSPSRAILPALALLVLTACSPEAAEPEPVFAGASAASAPVAGASAAVPPALSYEGDAVSGLGLPWSIVVLDDGSLLVSERDTGEIRRINETTREVIGTIADATAAAGEGGLLGLAVANSADPAVLYAYYTSAMDNRVVRLPLSDGGLGAPEPILTGIPKADIHNGGRIAVGPDGHLYIGTGDAGVRPNAQDPGNLGGKILRITVDGDIPADNPIPGSPVYSLGHRNVQGLAWDSAGALWATEFGPEIDDELNLVQPGGNYGWPEVTGAPGDSRFLDAQVVWPSTASSSPSGMTILDDIAYIGGLRGQRLWQVPLEGGTAGEPVSHFDGSYGRLRDVAGAGDGSLLVATNESGGARILRIAVGLSG</sequence>
<reference evidence="3 4" key="1">
    <citation type="submission" date="2018-09" db="EMBL/GenBank/DDBJ databases">
        <title>Novel species of Arthrobacter.</title>
        <authorList>
            <person name="Liu Q."/>
            <person name="Xin Y.-H."/>
        </authorList>
    </citation>
    <scope>NUCLEOTIDE SEQUENCE [LARGE SCALE GENOMIC DNA]</scope>
    <source>
        <strain evidence="3 4">Hz2</strain>
    </source>
</reference>
<evidence type="ECO:0000313" key="4">
    <source>
        <dbReference type="Proteomes" id="UP000272560"/>
    </source>
</evidence>
<organism evidence="3 4">
    <name type="scientific">Arthrobacter cheniae</name>
    <dbReference type="NCBI Taxonomy" id="1258888"/>
    <lineage>
        <taxon>Bacteria</taxon>
        <taxon>Bacillati</taxon>
        <taxon>Actinomycetota</taxon>
        <taxon>Actinomycetes</taxon>
        <taxon>Micrococcales</taxon>
        <taxon>Micrococcaceae</taxon>
        <taxon>Arthrobacter</taxon>
    </lineage>
</organism>
<dbReference type="SUPFAM" id="SSF50952">
    <property type="entry name" value="Soluble quinoprotein glucose dehydrogenase"/>
    <property type="match status" value="1"/>
</dbReference>
<accession>A0A3A5M4R6</accession>
<dbReference type="Proteomes" id="UP000272560">
    <property type="component" value="Unassembled WGS sequence"/>
</dbReference>
<evidence type="ECO:0000256" key="1">
    <source>
        <dbReference type="SAM" id="SignalP"/>
    </source>
</evidence>
<name>A0A3A5M4R6_9MICC</name>
<comment type="caution">
    <text evidence="3">The sequence shown here is derived from an EMBL/GenBank/DDBJ whole genome shotgun (WGS) entry which is preliminary data.</text>
</comment>
<evidence type="ECO:0000313" key="3">
    <source>
        <dbReference type="EMBL" id="RJT82072.1"/>
    </source>
</evidence>
<dbReference type="InterPro" id="IPR011041">
    <property type="entry name" value="Quinoprot_gluc/sorb_DH_b-prop"/>
</dbReference>
<dbReference type="RefSeq" id="WP_120147890.1">
    <property type="nucleotide sequence ID" value="NZ_QZVT01000002.1"/>
</dbReference>
<feature type="chain" id="PRO_5017178064" evidence="1">
    <location>
        <begin position="34"/>
        <end position="375"/>
    </location>
</feature>
<keyword evidence="1" id="KW-0732">Signal</keyword>
<dbReference type="AlphaFoldDB" id="A0A3A5M4R6"/>
<dbReference type="PROSITE" id="PS51257">
    <property type="entry name" value="PROKAR_LIPOPROTEIN"/>
    <property type="match status" value="1"/>
</dbReference>
<protein>
    <submittedName>
        <fullName evidence="3">PQQ-dependent sugar dehydrogenase</fullName>
    </submittedName>
</protein>
<keyword evidence="4" id="KW-1185">Reference proteome</keyword>
<gene>
    <name evidence="3" type="ORF">D6T63_04880</name>
</gene>
<dbReference type="InterPro" id="IPR011042">
    <property type="entry name" value="6-blade_b-propeller_TolB-like"/>
</dbReference>
<dbReference type="PANTHER" id="PTHR19328:SF13">
    <property type="entry name" value="HIPL1 PROTEIN"/>
    <property type="match status" value="1"/>
</dbReference>
<dbReference type="InterPro" id="IPR012938">
    <property type="entry name" value="Glc/Sorbosone_DH"/>
</dbReference>
<dbReference type="Gene3D" id="2.120.10.30">
    <property type="entry name" value="TolB, C-terminal domain"/>
    <property type="match status" value="1"/>
</dbReference>
<dbReference type="EMBL" id="QZVT01000002">
    <property type="protein sequence ID" value="RJT82072.1"/>
    <property type="molecule type" value="Genomic_DNA"/>
</dbReference>
<dbReference type="OrthoDB" id="9770043at2"/>